<evidence type="ECO:0000313" key="4">
    <source>
        <dbReference type="EMBL" id="SHJ10989.1"/>
    </source>
</evidence>
<keyword evidence="2 4" id="KW-0067">ATP-binding</keyword>
<dbReference type="PANTHER" id="PTHR43038">
    <property type="entry name" value="ATP-BINDING CASSETTE, SUB-FAMILY H, MEMBER 1"/>
    <property type="match status" value="1"/>
</dbReference>
<dbReference type="GO" id="GO:0016887">
    <property type="term" value="F:ATP hydrolysis activity"/>
    <property type="evidence" value="ECO:0007669"/>
    <property type="project" value="InterPro"/>
</dbReference>
<evidence type="ECO:0000313" key="5">
    <source>
        <dbReference type="Proteomes" id="UP000184052"/>
    </source>
</evidence>
<gene>
    <name evidence="4" type="ORF">SAMN02745751_01761</name>
</gene>
<dbReference type="PANTHER" id="PTHR43038:SF3">
    <property type="entry name" value="ABC TRANSPORTER G FAMILY MEMBER 20 ISOFORM X1"/>
    <property type="match status" value="1"/>
</dbReference>
<dbReference type="InterPro" id="IPR027417">
    <property type="entry name" value="P-loop_NTPase"/>
</dbReference>
<dbReference type="PROSITE" id="PS50893">
    <property type="entry name" value="ABC_TRANSPORTER_2"/>
    <property type="match status" value="1"/>
</dbReference>
<evidence type="ECO:0000259" key="3">
    <source>
        <dbReference type="PROSITE" id="PS50893"/>
    </source>
</evidence>
<proteinExistence type="predicted"/>
<keyword evidence="1" id="KW-0547">Nucleotide-binding</keyword>
<dbReference type="InterPro" id="IPR003439">
    <property type="entry name" value="ABC_transporter-like_ATP-bd"/>
</dbReference>
<dbReference type="GO" id="GO:0005524">
    <property type="term" value="F:ATP binding"/>
    <property type="evidence" value="ECO:0007669"/>
    <property type="project" value="UniProtKB-KW"/>
</dbReference>
<protein>
    <submittedName>
        <fullName evidence="4">ABC-2 type transport system ATP-binding protein</fullName>
    </submittedName>
</protein>
<accession>A0A1M6GM09</accession>
<organism evidence="4 5">
    <name type="scientific">Dethiosulfatibacter aminovorans DSM 17477</name>
    <dbReference type="NCBI Taxonomy" id="1121476"/>
    <lineage>
        <taxon>Bacteria</taxon>
        <taxon>Bacillati</taxon>
        <taxon>Bacillota</taxon>
        <taxon>Tissierellia</taxon>
        <taxon>Dethiosulfatibacter</taxon>
    </lineage>
</organism>
<dbReference type="Pfam" id="PF00005">
    <property type="entry name" value="ABC_tran"/>
    <property type="match status" value="1"/>
</dbReference>
<evidence type="ECO:0000256" key="1">
    <source>
        <dbReference type="ARBA" id="ARBA00022741"/>
    </source>
</evidence>
<name>A0A1M6GM09_9FIRM</name>
<feature type="domain" description="ABC transporter" evidence="3">
    <location>
        <begin position="5"/>
        <end position="234"/>
    </location>
</feature>
<dbReference type="Proteomes" id="UP000184052">
    <property type="component" value="Unassembled WGS sequence"/>
</dbReference>
<dbReference type="SMART" id="SM00382">
    <property type="entry name" value="AAA"/>
    <property type="match status" value="1"/>
</dbReference>
<reference evidence="4 5" key="1">
    <citation type="submission" date="2016-11" db="EMBL/GenBank/DDBJ databases">
        <authorList>
            <person name="Jaros S."/>
            <person name="Januszkiewicz K."/>
            <person name="Wedrychowicz H."/>
        </authorList>
    </citation>
    <scope>NUCLEOTIDE SEQUENCE [LARGE SCALE GENOMIC DNA]</scope>
    <source>
        <strain evidence="4 5">DSM 17477</strain>
    </source>
</reference>
<evidence type="ECO:0000256" key="2">
    <source>
        <dbReference type="ARBA" id="ARBA00022840"/>
    </source>
</evidence>
<sequence>MENAVEVTNLTKVFGSLTAVNKISFQIKRGEIFGLLGPNGSGKSTTIRMLCGVITPTDGTGTVLGYDILKESEFIKQKIGYMSQHFSLYGDLTVNENLDFYGNIFGMKKNDIEDRKRELIAMANLTGKENAQARTLSGGWKQRLALGCALIHNPEILVLDEPTAGVDPVSRREFWHMIADLSAKGVTVLVTTHYMDEATVCDRIGFIYNGEIISINSPEGHYKEMGMDNIEDIFIQYVTELSDQKNLVSYKELNKNRKKSEKRKGDHDNE</sequence>
<dbReference type="EMBL" id="FQZL01000011">
    <property type="protein sequence ID" value="SHJ10989.1"/>
    <property type="molecule type" value="Genomic_DNA"/>
</dbReference>
<dbReference type="InterPro" id="IPR017871">
    <property type="entry name" value="ABC_transporter-like_CS"/>
</dbReference>
<dbReference type="STRING" id="1121476.SAMN02745751_01761"/>
<keyword evidence="5" id="KW-1185">Reference proteome</keyword>
<dbReference type="InterPro" id="IPR003593">
    <property type="entry name" value="AAA+_ATPase"/>
</dbReference>
<dbReference type="SUPFAM" id="SSF52540">
    <property type="entry name" value="P-loop containing nucleoside triphosphate hydrolases"/>
    <property type="match status" value="1"/>
</dbReference>
<dbReference type="OrthoDB" id="9775135at2"/>
<dbReference type="RefSeq" id="WP_073049215.1">
    <property type="nucleotide sequence ID" value="NZ_FQZL01000011.1"/>
</dbReference>
<dbReference type="Gene3D" id="3.40.50.300">
    <property type="entry name" value="P-loop containing nucleotide triphosphate hydrolases"/>
    <property type="match status" value="1"/>
</dbReference>
<dbReference type="AlphaFoldDB" id="A0A1M6GM09"/>
<dbReference type="PROSITE" id="PS00211">
    <property type="entry name" value="ABC_TRANSPORTER_1"/>
    <property type="match status" value="1"/>
</dbReference>
<dbReference type="CDD" id="cd03230">
    <property type="entry name" value="ABC_DR_subfamily_A"/>
    <property type="match status" value="1"/>
</dbReference>